<evidence type="ECO:0000313" key="2">
    <source>
        <dbReference type="EMBL" id="OJD33854.1"/>
    </source>
</evidence>
<name>A0A1J9QXU5_9PEZI</name>
<dbReference type="Proteomes" id="UP000183809">
    <property type="component" value="Unassembled WGS sequence"/>
</dbReference>
<feature type="coiled-coil region" evidence="1">
    <location>
        <begin position="43"/>
        <end position="70"/>
    </location>
</feature>
<dbReference type="EMBL" id="MNUE01000027">
    <property type="protein sequence ID" value="OJD33854.1"/>
    <property type="molecule type" value="Genomic_DNA"/>
</dbReference>
<dbReference type="RefSeq" id="XP_020130114.1">
    <property type="nucleotide sequence ID" value="XM_020273532.1"/>
</dbReference>
<accession>A0A1J9QXU5</accession>
<keyword evidence="3" id="KW-1185">Reference proteome</keyword>
<dbReference type="AlphaFoldDB" id="A0A1J9QXU5"/>
<protein>
    <submittedName>
        <fullName evidence="2">Uncharacterized protein</fullName>
    </submittedName>
</protein>
<reference evidence="2 3" key="1">
    <citation type="submission" date="2016-10" db="EMBL/GenBank/DDBJ databases">
        <title>Proteomics and genomics reveal pathogen-plant mechanisms compatible with a hemibiotrophic lifestyle of Diplodia corticola.</title>
        <authorList>
            <person name="Fernandes I."/>
            <person name="De Jonge R."/>
            <person name="Van De Peer Y."/>
            <person name="Devreese B."/>
            <person name="Alves A."/>
            <person name="Esteves A.C."/>
        </authorList>
    </citation>
    <scope>NUCLEOTIDE SEQUENCE [LARGE SCALE GENOMIC DNA]</scope>
    <source>
        <strain evidence="2 3">CBS 112549</strain>
    </source>
</reference>
<evidence type="ECO:0000313" key="3">
    <source>
        <dbReference type="Proteomes" id="UP000183809"/>
    </source>
</evidence>
<proteinExistence type="predicted"/>
<evidence type="ECO:0000256" key="1">
    <source>
        <dbReference type="SAM" id="Coils"/>
    </source>
</evidence>
<comment type="caution">
    <text evidence="2">The sequence shown here is derived from an EMBL/GenBank/DDBJ whole genome shotgun (WGS) entry which is preliminary data.</text>
</comment>
<gene>
    <name evidence="2" type="ORF">BKCO1_27000124</name>
</gene>
<dbReference type="GeneID" id="31013793"/>
<sequence length="207" mass="23350">MPDTAVSDIELQVSSAAIAITKALNLPPPRQGIAPSAMNPQRISELQSRLDELRLEIAQKEQQIKEKESRLGFSTETERAIREKKDEIFQAFVRRWGLPQWIMNAERLQLADMLLSEFDEGNIEMIHHAIMLEKGKEVQTQMNSVGANDKIDRMPVEANRLSVPVQQPPSREVFNRLQQDLAAERARNAVLQEQLATATSTLEALGL</sequence>
<organism evidence="2 3">
    <name type="scientific">Diplodia corticola</name>
    <dbReference type="NCBI Taxonomy" id="236234"/>
    <lineage>
        <taxon>Eukaryota</taxon>
        <taxon>Fungi</taxon>
        <taxon>Dikarya</taxon>
        <taxon>Ascomycota</taxon>
        <taxon>Pezizomycotina</taxon>
        <taxon>Dothideomycetes</taxon>
        <taxon>Dothideomycetes incertae sedis</taxon>
        <taxon>Botryosphaeriales</taxon>
        <taxon>Botryosphaeriaceae</taxon>
        <taxon>Diplodia</taxon>
    </lineage>
</organism>
<keyword evidence="1" id="KW-0175">Coiled coil</keyword>